<dbReference type="AlphaFoldDB" id="A0A4P6HJG5"/>
<dbReference type="EMBL" id="CP026538">
    <property type="protein sequence ID" value="QAZ67251.1"/>
    <property type="molecule type" value="Genomic_DNA"/>
</dbReference>
<protein>
    <submittedName>
        <fullName evidence="1">Uncharacterized protein</fullName>
    </submittedName>
</protein>
<dbReference type="KEGG" id="dcb:C3Y92_08415"/>
<name>A0A4P6HJG5_9BACT</name>
<reference evidence="1 2" key="1">
    <citation type="submission" date="2018-02" db="EMBL/GenBank/DDBJ databases">
        <title>Genome sequence of Desulfovibrio carbinolicus DSM 3852.</title>
        <authorList>
            <person name="Wilbanks E."/>
            <person name="Skennerton C.T."/>
            <person name="Orphan V.J."/>
        </authorList>
    </citation>
    <scope>NUCLEOTIDE SEQUENCE [LARGE SCALE GENOMIC DNA]</scope>
    <source>
        <strain evidence="1 2">DSM 3852</strain>
    </source>
</reference>
<keyword evidence="2" id="KW-1185">Reference proteome</keyword>
<accession>A0A4P6HJG5</accession>
<gene>
    <name evidence="1" type="ORF">C3Y92_08415</name>
</gene>
<dbReference type="RefSeq" id="WP_129351644.1">
    <property type="nucleotide sequence ID" value="NZ_CP026538.1"/>
</dbReference>
<dbReference type="Proteomes" id="UP000293296">
    <property type="component" value="Chromosome"/>
</dbReference>
<proteinExistence type="predicted"/>
<sequence length="603" mass="65109">MRPITATLYGEFELAMADGKTVTVAEVLAKPDLYHGQRCADPLEPTYGNDNRIALLNLRAAGKPYIYSHAHGGVRYSLRRERRAHVVRGGERLAAVEAALGAMRGDGALFERNGEIVRVTDQGAIVPLSLAGILLELDRLVRWQKPGKEGKIAPCDCPRNVAEGVMAMRGQWGLPKLAAATTAPLYHPQVGRIIERDGFDAETGILVACPDLSNWPGIPANPTPEQAKEAVDTLMAPFKGFPLAGSLDQGVLLAAILTAMFRPAFPTAPGFLLTASTAGSGKSLLAKCLSHLAGCDVPAVMVGTEDDTEMRKRLVAVGRRGVAAIVLDNLNGHLDSDALCAWTTSEYLSDRILGVSEEVMVRTGGLLLMTGNNVILKGDLCRRILTCHIETGMEAPWRRSFDLDPAQYCKENRLPMVAAGLTLIRYCLGRPNPLTDRTASFEAWSDTIRRAVVCVGKEDLWDVADPVLSIDAAYSEDPETSKLRALLTSWHNHFGKTPATVAQAIAASGTDKALEAALEEIGGDGDSVNARRLGRWIERNANRIVDGLKFERAGKVHGSASWLVRGVMGVMGVSFHPTHKKLDDVYVYGSEITPQTPQTTLPL</sequence>
<organism evidence="1 2">
    <name type="scientific">Solidesulfovibrio carbinolicus</name>
    <dbReference type="NCBI Taxonomy" id="296842"/>
    <lineage>
        <taxon>Bacteria</taxon>
        <taxon>Pseudomonadati</taxon>
        <taxon>Thermodesulfobacteriota</taxon>
        <taxon>Desulfovibrionia</taxon>
        <taxon>Desulfovibrionales</taxon>
        <taxon>Desulfovibrionaceae</taxon>
        <taxon>Solidesulfovibrio</taxon>
    </lineage>
</organism>
<evidence type="ECO:0000313" key="1">
    <source>
        <dbReference type="EMBL" id="QAZ67251.1"/>
    </source>
</evidence>
<dbReference type="OrthoDB" id="5451268at2"/>
<evidence type="ECO:0000313" key="2">
    <source>
        <dbReference type="Proteomes" id="UP000293296"/>
    </source>
</evidence>